<dbReference type="InterPro" id="IPR031968">
    <property type="entry name" value="VASt"/>
</dbReference>
<evidence type="ECO:0000256" key="5">
    <source>
        <dbReference type="SAM" id="Phobius"/>
    </source>
</evidence>
<feature type="transmembrane region" description="Helical" evidence="5">
    <location>
        <begin position="557"/>
        <end position="577"/>
    </location>
</feature>
<dbReference type="PANTHER" id="PTHR47666">
    <property type="entry name" value="PROTEIN VASCULAR ASSOCIATED DEATH 1, CHLOROPLASTIC"/>
    <property type="match status" value="1"/>
</dbReference>
<reference evidence="7 8" key="1">
    <citation type="submission" date="2014-06" db="EMBL/GenBank/DDBJ databases">
        <authorList>
            <person name="Swart Estienne"/>
        </authorList>
    </citation>
    <scope>NUCLEOTIDE SEQUENCE [LARGE SCALE GENOMIC DNA]</scope>
    <source>
        <strain evidence="7 8">130c</strain>
    </source>
</reference>
<dbReference type="Pfam" id="PF16016">
    <property type="entry name" value="VASt"/>
    <property type="match status" value="1"/>
</dbReference>
<feature type="domain" description="VASt" evidence="6">
    <location>
        <begin position="254"/>
        <end position="425"/>
    </location>
</feature>
<dbReference type="Proteomes" id="UP000039865">
    <property type="component" value="Unassembled WGS sequence"/>
</dbReference>
<gene>
    <name evidence="7" type="primary">Contig16681.g814</name>
    <name evidence="7" type="ORF">STYLEM_6335</name>
</gene>
<evidence type="ECO:0000256" key="3">
    <source>
        <dbReference type="SAM" id="Coils"/>
    </source>
</evidence>
<sequence>MISVVLYYRQCQSFTIPYTIVTDIQRKKLLGILDSGIEIFKANETEPVTFCSFQDRNLAFRRVKALWRNVSPHAAKFDSDEEDENDEDFVSGNLTPNSNNAPDKRSLSPSPINLKHSSSTGFPHQRAMSVRYNKDILSEETKININSMVRMSSVLTGNKQFQEDKQNFKNQLPVDLSSIEDTSSQNQQFTSLDKNHKNLGKFKDDIKNASPFQQDMTFSKSLNMGNGDPIKQEQEPTDEDLIKLLNVKDPIPTEWTQLAVQAFPLSVDEFYDSFLKDDAGYGFDVFSQKMERKDISLEKWTSGQDSIPQRWLRSVLPVKGVPFLNSTRHQKHFKLTQKSGNLILLDMQNKSLDVPYADSFQIDEKWQIISDKSTTYKCLLRVQINIVFVKSTLFKGRIISRTIEGMKENIEHWIRIAKDLGYLEQRVRQPIIEKKIKPEPKVISVDENIPEKHSKKLVKSYKSERIVSDHSNNQLLEQPSSVKEKFQKIDKQLDMIIGQTSSMKSKAKSIDTDDKFQPQDDEKYIVNEGQLDKLANQRLNTTYKELRKKKDRLKVKLIILAIVFFILVFGFIIYLIVNNFNHKIENLEKTLGVLLDNQIQIQQTFKRELIQAQQKLQTPKYSESSQGDL</sequence>
<feature type="compositionally biased region" description="Acidic residues" evidence="4">
    <location>
        <begin position="79"/>
        <end position="89"/>
    </location>
</feature>
<keyword evidence="3" id="KW-0175">Coiled coil</keyword>
<keyword evidence="8" id="KW-1185">Reference proteome</keyword>
<evidence type="ECO:0000259" key="6">
    <source>
        <dbReference type="PROSITE" id="PS51778"/>
    </source>
</evidence>
<feature type="region of interest" description="Disordered" evidence="4">
    <location>
        <begin position="75"/>
        <end position="122"/>
    </location>
</feature>
<dbReference type="InParanoid" id="A0A078A576"/>
<dbReference type="PANTHER" id="PTHR47666:SF1">
    <property type="entry name" value="PROTEIN VASCULAR ASSOCIATED DEATH 1, CHLOROPLASTIC"/>
    <property type="match status" value="1"/>
</dbReference>
<keyword evidence="5" id="KW-0812">Transmembrane</keyword>
<evidence type="ECO:0000256" key="4">
    <source>
        <dbReference type="SAM" id="MobiDB-lite"/>
    </source>
</evidence>
<proteinExistence type="predicted"/>
<evidence type="ECO:0000313" key="8">
    <source>
        <dbReference type="Proteomes" id="UP000039865"/>
    </source>
</evidence>
<feature type="coiled-coil region" evidence="3">
    <location>
        <begin position="536"/>
        <end position="597"/>
    </location>
</feature>
<dbReference type="AlphaFoldDB" id="A0A078A576"/>
<keyword evidence="2 5" id="KW-0472">Membrane</keyword>
<accession>A0A078A576</accession>
<dbReference type="OrthoDB" id="303606at2759"/>
<comment type="subcellular location">
    <subcellularLocation>
        <location evidence="1">Membrane</location>
    </subcellularLocation>
</comment>
<evidence type="ECO:0000256" key="2">
    <source>
        <dbReference type="ARBA" id="ARBA00023136"/>
    </source>
</evidence>
<evidence type="ECO:0000313" key="7">
    <source>
        <dbReference type="EMBL" id="CDW77375.1"/>
    </source>
</evidence>
<dbReference type="PROSITE" id="PS51778">
    <property type="entry name" value="VAST"/>
    <property type="match status" value="1"/>
</dbReference>
<evidence type="ECO:0000256" key="1">
    <source>
        <dbReference type="ARBA" id="ARBA00004370"/>
    </source>
</evidence>
<name>A0A078A576_STYLE</name>
<protein>
    <recommendedName>
        <fullName evidence="6">VASt domain-containing protein</fullName>
    </recommendedName>
</protein>
<dbReference type="EMBL" id="CCKQ01006084">
    <property type="protein sequence ID" value="CDW77375.1"/>
    <property type="molecule type" value="Genomic_DNA"/>
</dbReference>
<dbReference type="GO" id="GO:0016020">
    <property type="term" value="C:membrane"/>
    <property type="evidence" value="ECO:0007669"/>
    <property type="project" value="UniProtKB-SubCell"/>
</dbReference>
<keyword evidence="5" id="KW-1133">Transmembrane helix</keyword>
<organism evidence="7 8">
    <name type="scientific">Stylonychia lemnae</name>
    <name type="common">Ciliate</name>
    <dbReference type="NCBI Taxonomy" id="5949"/>
    <lineage>
        <taxon>Eukaryota</taxon>
        <taxon>Sar</taxon>
        <taxon>Alveolata</taxon>
        <taxon>Ciliophora</taxon>
        <taxon>Intramacronucleata</taxon>
        <taxon>Spirotrichea</taxon>
        <taxon>Stichotrichia</taxon>
        <taxon>Sporadotrichida</taxon>
        <taxon>Oxytrichidae</taxon>
        <taxon>Stylonychinae</taxon>
        <taxon>Stylonychia</taxon>
    </lineage>
</organism>
<feature type="compositionally biased region" description="Polar residues" evidence="4">
    <location>
        <begin position="92"/>
        <end position="122"/>
    </location>
</feature>